<dbReference type="NCBIfam" id="TIGR01444">
    <property type="entry name" value="fkbM_fam"/>
    <property type="match status" value="1"/>
</dbReference>
<name>A0A7W6ENM8_9BACT</name>
<feature type="domain" description="Methyltransferase FkbM" evidence="1">
    <location>
        <begin position="88"/>
        <end position="205"/>
    </location>
</feature>
<dbReference type="Gene3D" id="3.40.50.150">
    <property type="entry name" value="Vaccinia Virus protein VP39"/>
    <property type="match status" value="1"/>
</dbReference>
<dbReference type="InterPro" id="IPR006342">
    <property type="entry name" value="FkbM_mtfrase"/>
</dbReference>
<dbReference type="RefSeq" id="WP_183971174.1">
    <property type="nucleotide sequence ID" value="NZ_JACIBY010000001.1"/>
</dbReference>
<comment type="caution">
    <text evidence="2">The sequence shown here is derived from an EMBL/GenBank/DDBJ whole genome shotgun (WGS) entry which is preliminary data.</text>
</comment>
<gene>
    <name evidence="2" type="ORF">FHS57_000399</name>
</gene>
<dbReference type="EMBL" id="JACIBY010000001">
    <property type="protein sequence ID" value="MBB3836417.1"/>
    <property type="molecule type" value="Genomic_DNA"/>
</dbReference>
<organism evidence="2 3">
    <name type="scientific">Runella defluvii</name>
    <dbReference type="NCBI Taxonomy" id="370973"/>
    <lineage>
        <taxon>Bacteria</taxon>
        <taxon>Pseudomonadati</taxon>
        <taxon>Bacteroidota</taxon>
        <taxon>Cytophagia</taxon>
        <taxon>Cytophagales</taxon>
        <taxon>Spirosomataceae</taxon>
        <taxon>Runella</taxon>
    </lineage>
</organism>
<evidence type="ECO:0000259" key="1">
    <source>
        <dbReference type="Pfam" id="PF05050"/>
    </source>
</evidence>
<proteinExistence type="predicted"/>
<dbReference type="GO" id="GO:0008168">
    <property type="term" value="F:methyltransferase activity"/>
    <property type="evidence" value="ECO:0007669"/>
    <property type="project" value="UniProtKB-KW"/>
</dbReference>
<dbReference type="AlphaFoldDB" id="A0A7W6ENM8"/>
<dbReference type="PANTHER" id="PTHR32026:SF10">
    <property type="entry name" value="METHYLTRANSFERASE-LIKE PROTEIN 24-RELATED"/>
    <property type="match status" value="1"/>
</dbReference>
<dbReference type="Proteomes" id="UP000541352">
    <property type="component" value="Unassembled WGS sequence"/>
</dbReference>
<keyword evidence="2" id="KW-0808">Transferase</keyword>
<keyword evidence="2" id="KW-0489">Methyltransferase</keyword>
<evidence type="ECO:0000313" key="2">
    <source>
        <dbReference type="EMBL" id="MBB3836417.1"/>
    </source>
</evidence>
<dbReference type="PANTHER" id="PTHR32026">
    <property type="entry name" value="METHYLTRANSFERASE-LIKE PROTEIN 24"/>
    <property type="match status" value="1"/>
</dbReference>
<dbReference type="Pfam" id="PF05050">
    <property type="entry name" value="Methyltransf_21"/>
    <property type="match status" value="1"/>
</dbReference>
<dbReference type="InterPro" id="IPR029063">
    <property type="entry name" value="SAM-dependent_MTases_sf"/>
</dbReference>
<sequence>MKKLKRTIRKIIDRVQYTRINSSEVIGNFQADWCIDTASLQKSPILFSGGAGNDISFEQLFVEKFDGCVYLYDPSPTGRKTFKEYNGPNKITYHAKALGKTNMGVLMAKPQDPQEGSWTILQSSNGNYEEFKSVSLVDEILRYGLSYVDVVKLDIEGFEYDVLDDLLESSIEVRQILVEFHDFFDGISKWKSLKMRLKLRKKGYVCFHKSRYDFSFIKR</sequence>
<dbReference type="SUPFAM" id="SSF53335">
    <property type="entry name" value="S-adenosyl-L-methionine-dependent methyltransferases"/>
    <property type="match status" value="1"/>
</dbReference>
<dbReference type="InterPro" id="IPR026913">
    <property type="entry name" value="METTL24"/>
</dbReference>
<dbReference type="GO" id="GO:0032259">
    <property type="term" value="P:methylation"/>
    <property type="evidence" value="ECO:0007669"/>
    <property type="project" value="UniProtKB-KW"/>
</dbReference>
<protein>
    <submittedName>
        <fullName evidence="2">FkbM family methyltransferase</fullName>
    </submittedName>
</protein>
<accession>A0A7W6ENM8</accession>
<keyword evidence="3" id="KW-1185">Reference proteome</keyword>
<reference evidence="2 3" key="1">
    <citation type="submission" date="2020-08" db="EMBL/GenBank/DDBJ databases">
        <title>Genomic Encyclopedia of Type Strains, Phase IV (KMG-IV): sequencing the most valuable type-strain genomes for metagenomic binning, comparative biology and taxonomic classification.</title>
        <authorList>
            <person name="Goeker M."/>
        </authorList>
    </citation>
    <scope>NUCLEOTIDE SEQUENCE [LARGE SCALE GENOMIC DNA]</scope>
    <source>
        <strain evidence="2 3">DSM 17976</strain>
    </source>
</reference>
<evidence type="ECO:0000313" key="3">
    <source>
        <dbReference type="Proteomes" id="UP000541352"/>
    </source>
</evidence>